<dbReference type="Proteomes" id="UP000051888">
    <property type="component" value="Unassembled WGS sequence"/>
</dbReference>
<sequence>MVTIEGESCLKSSPKKEYGNNKGSILPEPPCEVGKRSPKRKNGARTPVRIWKKWSPKWQYDAQTQTRSINMVINNHFSSNNAKVQEKIVLIFDNFAEKLLNNSNYIVK</sequence>
<evidence type="ECO:0000313" key="3">
    <source>
        <dbReference type="Proteomes" id="UP000051888"/>
    </source>
</evidence>
<protein>
    <submittedName>
        <fullName evidence="2">Uncharacterized protein</fullName>
    </submittedName>
</protein>
<reference evidence="2 3" key="1">
    <citation type="submission" date="2015-09" db="EMBL/GenBank/DDBJ databases">
        <title>Genome sequencing project for genomic taxonomy and phylogenomics of Bacillus-like bacteria.</title>
        <authorList>
            <person name="Liu B."/>
            <person name="Wang J."/>
            <person name="Zhu Y."/>
            <person name="Liu G."/>
            <person name="Chen Q."/>
            <person name="Chen Z."/>
            <person name="Lan J."/>
            <person name="Che J."/>
            <person name="Ge C."/>
            <person name="Shi H."/>
            <person name="Pan Z."/>
            <person name="Liu X."/>
        </authorList>
    </citation>
    <scope>NUCLEOTIDE SEQUENCE [LARGE SCALE GENOMIC DNA]</scope>
    <source>
        <strain evidence="2 3">LMG 18435</strain>
    </source>
</reference>
<gene>
    <name evidence="2" type="ORF">AN964_03640</name>
</gene>
<dbReference type="EMBL" id="LJJC01000004">
    <property type="protein sequence ID" value="KQL52701.1"/>
    <property type="molecule type" value="Genomic_DNA"/>
</dbReference>
<keyword evidence="3" id="KW-1185">Reference proteome</keyword>
<accession>A0A0Q3WVH4</accession>
<dbReference type="AlphaFoldDB" id="A0A0Q3WVH4"/>
<proteinExistence type="predicted"/>
<name>A0A0Q3WVH4_9BACI</name>
<evidence type="ECO:0000256" key="1">
    <source>
        <dbReference type="SAM" id="MobiDB-lite"/>
    </source>
</evidence>
<comment type="caution">
    <text evidence="2">The sequence shown here is derived from an EMBL/GenBank/DDBJ whole genome shotgun (WGS) entry which is preliminary data.</text>
</comment>
<feature type="region of interest" description="Disordered" evidence="1">
    <location>
        <begin position="1"/>
        <end position="46"/>
    </location>
</feature>
<evidence type="ECO:0000313" key="2">
    <source>
        <dbReference type="EMBL" id="KQL52701.1"/>
    </source>
</evidence>
<dbReference type="PATRIC" id="fig|157838.3.peg.803"/>
<organism evidence="2 3">
    <name type="scientific">Heyndrickxia shackletonii</name>
    <dbReference type="NCBI Taxonomy" id="157838"/>
    <lineage>
        <taxon>Bacteria</taxon>
        <taxon>Bacillati</taxon>
        <taxon>Bacillota</taxon>
        <taxon>Bacilli</taxon>
        <taxon>Bacillales</taxon>
        <taxon>Bacillaceae</taxon>
        <taxon>Heyndrickxia</taxon>
    </lineage>
</organism>